<evidence type="ECO:0000256" key="3">
    <source>
        <dbReference type="ARBA" id="ARBA00022691"/>
    </source>
</evidence>
<evidence type="ECO:0000313" key="6">
    <source>
        <dbReference type="EMBL" id="KAK3372092.1"/>
    </source>
</evidence>
<keyword evidence="7" id="KW-1185">Reference proteome</keyword>
<dbReference type="SUPFAM" id="SSF46785">
    <property type="entry name" value="Winged helix' DNA-binding domain"/>
    <property type="match status" value="1"/>
</dbReference>
<gene>
    <name evidence="6" type="ORF">B0H63DRAFT_288438</name>
</gene>
<dbReference type="Pfam" id="PF00891">
    <property type="entry name" value="Methyltransf_2"/>
    <property type="match status" value="1"/>
</dbReference>
<evidence type="ECO:0000256" key="4">
    <source>
        <dbReference type="SAM" id="MobiDB-lite"/>
    </source>
</evidence>
<dbReference type="AlphaFoldDB" id="A0AAE0K9N6"/>
<protein>
    <recommendedName>
        <fullName evidence="5">O-methyltransferase C-terminal domain-containing protein</fullName>
    </recommendedName>
</protein>
<reference evidence="6" key="2">
    <citation type="submission" date="2023-06" db="EMBL/GenBank/DDBJ databases">
        <authorList>
            <consortium name="Lawrence Berkeley National Laboratory"/>
            <person name="Haridas S."/>
            <person name="Hensen N."/>
            <person name="Bonometti L."/>
            <person name="Westerberg I."/>
            <person name="Brannstrom I.O."/>
            <person name="Guillou S."/>
            <person name="Cros-Aarteil S."/>
            <person name="Calhoun S."/>
            <person name="Kuo A."/>
            <person name="Mondo S."/>
            <person name="Pangilinan J."/>
            <person name="Riley R."/>
            <person name="LaButti K."/>
            <person name="Andreopoulos B."/>
            <person name="Lipzen A."/>
            <person name="Chen C."/>
            <person name="Yanf M."/>
            <person name="Daum C."/>
            <person name="Ng V."/>
            <person name="Clum A."/>
            <person name="Steindorff A."/>
            <person name="Ohm R."/>
            <person name="Martin F."/>
            <person name="Silar P."/>
            <person name="Natvig D."/>
            <person name="Lalanne C."/>
            <person name="Gautier V."/>
            <person name="Ament-velasquez S.L."/>
            <person name="Kruys A."/>
            <person name="Hutchinson M.I."/>
            <person name="Powell A.J."/>
            <person name="Barry K."/>
            <person name="Miller A.N."/>
            <person name="Grigoriev I.V."/>
            <person name="Debuchy R."/>
            <person name="Gladieux P."/>
            <person name="Thoren M.H."/>
            <person name="Johannesson H."/>
        </authorList>
    </citation>
    <scope>NUCLEOTIDE SEQUENCE</scope>
    <source>
        <strain evidence="6">CBS 232.78</strain>
    </source>
</reference>
<dbReference type="Proteomes" id="UP001285441">
    <property type="component" value="Unassembled WGS sequence"/>
</dbReference>
<evidence type="ECO:0000259" key="5">
    <source>
        <dbReference type="Pfam" id="PF00891"/>
    </source>
</evidence>
<dbReference type="SUPFAM" id="SSF53335">
    <property type="entry name" value="S-adenosyl-L-methionine-dependent methyltransferases"/>
    <property type="match status" value="1"/>
</dbReference>
<dbReference type="InterPro" id="IPR029063">
    <property type="entry name" value="SAM-dependent_MTases_sf"/>
</dbReference>
<sequence length="502" mass="55741">MAMPMTAESLPSAFAGSPQSAPTTPQSPMTPHTPRTPQTHTSPMSPMTPMTPMSPSSEDLERRFQQWLASIRESEAQNLFELLESFAPPGARPEGLPTIVWLTGILTNATAWYQMVLSRAGLPSPSFAADAPVLPILPIQAKVARSAALTAIGELRGQLLGPMDWLGERMGDIQDLRTLRALVQYHVPARLGPNEEVTLGELSRRCGLTEDAMGRLVHDAVNAWFLAWPKPGYVAHSAVSMLIRRDGKLGERIIDMHEAAWPLTRPTAHHNQAQVDTQAHNPTLESCFASNMNMMQTLDPASALIRYDWGVLGRTPVVVQLRGSTGALALELADRNPGLKMIVQDLKPIIEKANNTLPLRCAANLQLQEHGLFTDQPHHYADAYFFSMVLNTYDDKAFLEILRHLGPALKPGARLVINDLIVHHDVPVNHEGQVRRKDMPLISGFKVKERHLDEWRRLVEIADPLFKFMGVLRAPRSAVAVADWMWSPTHPESEQIHPAHHF</sequence>
<dbReference type="GO" id="GO:0032259">
    <property type="term" value="P:methylation"/>
    <property type="evidence" value="ECO:0007669"/>
    <property type="project" value="UniProtKB-KW"/>
</dbReference>
<feature type="region of interest" description="Disordered" evidence="4">
    <location>
        <begin position="1"/>
        <end position="61"/>
    </location>
</feature>
<organism evidence="6 7">
    <name type="scientific">Podospora didyma</name>
    <dbReference type="NCBI Taxonomy" id="330526"/>
    <lineage>
        <taxon>Eukaryota</taxon>
        <taxon>Fungi</taxon>
        <taxon>Dikarya</taxon>
        <taxon>Ascomycota</taxon>
        <taxon>Pezizomycotina</taxon>
        <taxon>Sordariomycetes</taxon>
        <taxon>Sordariomycetidae</taxon>
        <taxon>Sordariales</taxon>
        <taxon>Podosporaceae</taxon>
        <taxon>Podospora</taxon>
    </lineage>
</organism>
<reference evidence="6" key="1">
    <citation type="journal article" date="2023" name="Mol. Phylogenet. Evol.">
        <title>Genome-scale phylogeny and comparative genomics of the fungal order Sordariales.</title>
        <authorList>
            <person name="Hensen N."/>
            <person name="Bonometti L."/>
            <person name="Westerberg I."/>
            <person name="Brannstrom I.O."/>
            <person name="Guillou S."/>
            <person name="Cros-Aarteil S."/>
            <person name="Calhoun S."/>
            <person name="Haridas S."/>
            <person name="Kuo A."/>
            <person name="Mondo S."/>
            <person name="Pangilinan J."/>
            <person name="Riley R."/>
            <person name="LaButti K."/>
            <person name="Andreopoulos B."/>
            <person name="Lipzen A."/>
            <person name="Chen C."/>
            <person name="Yan M."/>
            <person name="Daum C."/>
            <person name="Ng V."/>
            <person name="Clum A."/>
            <person name="Steindorff A."/>
            <person name="Ohm R.A."/>
            <person name="Martin F."/>
            <person name="Silar P."/>
            <person name="Natvig D.O."/>
            <person name="Lalanne C."/>
            <person name="Gautier V."/>
            <person name="Ament-Velasquez S.L."/>
            <person name="Kruys A."/>
            <person name="Hutchinson M.I."/>
            <person name="Powell A.J."/>
            <person name="Barry K."/>
            <person name="Miller A.N."/>
            <person name="Grigoriev I.V."/>
            <person name="Debuchy R."/>
            <person name="Gladieux P."/>
            <person name="Hiltunen Thoren M."/>
            <person name="Johannesson H."/>
        </authorList>
    </citation>
    <scope>NUCLEOTIDE SEQUENCE</scope>
    <source>
        <strain evidence="6">CBS 232.78</strain>
    </source>
</reference>
<keyword evidence="1" id="KW-0489">Methyltransferase</keyword>
<name>A0AAE0K9N6_9PEZI</name>
<dbReference type="Gene3D" id="3.40.50.150">
    <property type="entry name" value="Vaccinia Virus protein VP39"/>
    <property type="match status" value="1"/>
</dbReference>
<evidence type="ECO:0000256" key="2">
    <source>
        <dbReference type="ARBA" id="ARBA00022679"/>
    </source>
</evidence>
<dbReference type="InterPro" id="IPR036390">
    <property type="entry name" value="WH_DNA-bd_sf"/>
</dbReference>
<dbReference type="PROSITE" id="PS51683">
    <property type="entry name" value="SAM_OMT_II"/>
    <property type="match status" value="1"/>
</dbReference>
<evidence type="ECO:0000313" key="7">
    <source>
        <dbReference type="Proteomes" id="UP001285441"/>
    </source>
</evidence>
<dbReference type="InterPro" id="IPR001077">
    <property type="entry name" value="COMT_C"/>
</dbReference>
<evidence type="ECO:0000256" key="1">
    <source>
        <dbReference type="ARBA" id="ARBA00022603"/>
    </source>
</evidence>
<accession>A0AAE0K9N6</accession>
<dbReference type="PANTHER" id="PTHR43712">
    <property type="entry name" value="PUTATIVE (AFU_ORTHOLOGUE AFUA_4G14580)-RELATED"/>
    <property type="match status" value="1"/>
</dbReference>
<dbReference type="EMBL" id="JAULSW010000008">
    <property type="protein sequence ID" value="KAK3372092.1"/>
    <property type="molecule type" value="Genomic_DNA"/>
</dbReference>
<keyword evidence="2" id="KW-0808">Transferase</keyword>
<feature type="compositionally biased region" description="Low complexity" evidence="4">
    <location>
        <begin position="17"/>
        <end position="57"/>
    </location>
</feature>
<dbReference type="GO" id="GO:0008171">
    <property type="term" value="F:O-methyltransferase activity"/>
    <property type="evidence" value="ECO:0007669"/>
    <property type="project" value="InterPro"/>
</dbReference>
<proteinExistence type="predicted"/>
<keyword evidence="3" id="KW-0949">S-adenosyl-L-methionine</keyword>
<dbReference type="PANTHER" id="PTHR43712:SF5">
    <property type="entry name" value="O-METHYLTRANSFERASE ASQN-RELATED"/>
    <property type="match status" value="1"/>
</dbReference>
<feature type="domain" description="O-methyltransferase C-terminal" evidence="5">
    <location>
        <begin position="277"/>
        <end position="460"/>
    </location>
</feature>
<dbReference type="InterPro" id="IPR016461">
    <property type="entry name" value="COMT-like"/>
</dbReference>
<comment type="caution">
    <text evidence="6">The sequence shown here is derived from an EMBL/GenBank/DDBJ whole genome shotgun (WGS) entry which is preliminary data.</text>
</comment>